<proteinExistence type="predicted"/>
<accession>A0ABQ9JU22</accession>
<evidence type="ECO:0000256" key="3">
    <source>
        <dbReference type="ARBA" id="ARBA00022729"/>
    </source>
</evidence>
<feature type="repeat" description="Cys-rich GLG1" evidence="8">
    <location>
        <begin position="97"/>
        <end position="155"/>
    </location>
</feature>
<evidence type="ECO:0000256" key="4">
    <source>
        <dbReference type="ARBA" id="ARBA00022737"/>
    </source>
</evidence>
<keyword evidence="4" id="KW-0677">Repeat</keyword>
<evidence type="ECO:0000313" key="9">
    <source>
        <dbReference type="EMBL" id="KAJ8981404.1"/>
    </source>
</evidence>
<protein>
    <recommendedName>
        <fullName evidence="11">Golgi apparatus protein 1</fullName>
    </recommendedName>
</protein>
<sequence length="364" mass="40932">MACKSHAMKLCYNAKSKSEVVACLSANLLNSTIHGVRSSIPKDCKQQLRSQIFQQRENINLNPALQSSCSTEIKKFCNINKGSSQVQECLQTVPHDALSTKCEKQIFKMKQMEIYDNSVDYALLTTCAATINLFCPNHDKETVLDCLKLKKNTNSLLNPSLQEDCDLDINKLCKNDAAGDAVIKCLKTQFKLSRLSNKCEKTMADMLRDQALNVDLNPLLKVVCKNEIGTICKFSEEDAGKVEECLKTAFMKKNIPTPECQYEVANMIEESQVDIEADPLLQSACALDLLTYCNNVTQGNGRRIQCLKSRQTLTPNCKHKLKERFEMYRNAIQVAPLADFQDLYQHVVSSPSKSYFVIFFCNGS</sequence>
<feature type="repeat" description="Cys-rich GLG1" evidence="8">
    <location>
        <begin position="194"/>
        <end position="254"/>
    </location>
</feature>
<keyword evidence="10" id="KW-1185">Reference proteome</keyword>
<keyword evidence="5" id="KW-1133">Transmembrane helix</keyword>
<organism evidence="9 10">
    <name type="scientific">Molorchus minor</name>
    <dbReference type="NCBI Taxonomy" id="1323400"/>
    <lineage>
        <taxon>Eukaryota</taxon>
        <taxon>Metazoa</taxon>
        <taxon>Ecdysozoa</taxon>
        <taxon>Arthropoda</taxon>
        <taxon>Hexapoda</taxon>
        <taxon>Insecta</taxon>
        <taxon>Pterygota</taxon>
        <taxon>Neoptera</taxon>
        <taxon>Endopterygota</taxon>
        <taxon>Coleoptera</taxon>
        <taxon>Polyphaga</taxon>
        <taxon>Cucujiformia</taxon>
        <taxon>Chrysomeloidea</taxon>
        <taxon>Cerambycidae</taxon>
        <taxon>Lamiinae</taxon>
        <taxon>Monochamini</taxon>
        <taxon>Molorchus</taxon>
    </lineage>
</organism>
<dbReference type="PANTHER" id="PTHR11884">
    <property type="entry name" value="SELECTIN LIGAND RELATED"/>
    <property type="match status" value="1"/>
</dbReference>
<keyword evidence="2" id="KW-0812">Transmembrane</keyword>
<dbReference type="EMBL" id="JAPWTJ010000184">
    <property type="protein sequence ID" value="KAJ8981404.1"/>
    <property type="molecule type" value="Genomic_DNA"/>
</dbReference>
<keyword evidence="7" id="KW-0325">Glycoprotein</keyword>
<evidence type="ECO:0008006" key="11">
    <source>
        <dbReference type="Google" id="ProtNLM"/>
    </source>
</evidence>
<evidence type="ECO:0000256" key="2">
    <source>
        <dbReference type="ARBA" id="ARBA00022692"/>
    </source>
</evidence>
<evidence type="ECO:0000256" key="7">
    <source>
        <dbReference type="ARBA" id="ARBA00023180"/>
    </source>
</evidence>
<comment type="subcellular location">
    <subcellularLocation>
        <location evidence="1">Membrane</location>
        <topology evidence="1">Single-pass type I membrane protein</topology>
    </subcellularLocation>
</comment>
<keyword evidence="6" id="KW-0472">Membrane</keyword>
<comment type="caution">
    <text evidence="9">The sequence shown here is derived from an EMBL/GenBank/DDBJ whole genome shotgun (WGS) entry which is preliminary data.</text>
</comment>
<dbReference type="Pfam" id="PF00839">
    <property type="entry name" value="Cys_rich_FGFR"/>
    <property type="match status" value="5"/>
</dbReference>
<gene>
    <name evidence="9" type="ORF">NQ317_010341</name>
</gene>
<evidence type="ECO:0000313" key="10">
    <source>
        <dbReference type="Proteomes" id="UP001162164"/>
    </source>
</evidence>
<reference evidence="9" key="1">
    <citation type="journal article" date="2023" name="Insect Mol. Biol.">
        <title>Genome sequencing provides insights into the evolution of gene families encoding plant cell wall-degrading enzymes in longhorned beetles.</title>
        <authorList>
            <person name="Shin N.R."/>
            <person name="Okamura Y."/>
            <person name="Kirsch R."/>
            <person name="Pauchet Y."/>
        </authorList>
    </citation>
    <scope>NUCLEOTIDE SEQUENCE</scope>
    <source>
        <strain evidence="9">MMC_N1</strain>
    </source>
</reference>
<dbReference type="InterPro" id="IPR001893">
    <property type="entry name" value="Cys-rich_GLG1_repeat"/>
</dbReference>
<evidence type="ECO:0000256" key="6">
    <source>
        <dbReference type="ARBA" id="ARBA00023136"/>
    </source>
</evidence>
<name>A0ABQ9JU22_9CUCU</name>
<dbReference type="Proteomes" id="UP001162164">
    <property type="component" value="Unassembled WGS sequence"/>
</dbReference>
<dbReference type="InterPro" id="IPR039728">
    <property type="entry name" value="GLG1"/>
</dbReference>
<evidence type="ECO:0000256" key="5">
    <source>
        <dbReference type="ARBA" id="ARBA00022989"/>
    </source>
</evidence>
<evidence type="ECO:0000256" key="8">
    <source>
        <dbReference type="PROSITE-ProRule" id="PRU00622"/>
    </source>
</evidence>
<keyword evidence="3" id="KW-0732">Signal</keyword>
<dbReference type="PANTHER" id="PTHR11884:SF1">
    <property type="entry name" value="GOLGI APPARATUS PROTEIN 1"/>
    <property type="match status" value="1"/>
</dbReference>
<dbReference type="InterPro" id="IPR017873">
    <property type="entry name" value="Cys-rich_GLG1_repeat_euk"/>
</dbReference>
<evidence type="ECO:0000256" key="1">
    <source>
        <dbReference type="ARBA" id="ARBA00004479"/>
    </source>
</evidence>
<dbReference type="PROSITE" id="PS51289">
    <property type="entry name" value="GLG1_C_RICH"/>
    <property type="match status" value="2"/>
</dbReference>